<feature type="non-terminal residue" evidence="6">
    <location>
        <position position="1"/>
    </location>
</feature>
<dbReference type="CDD" id="cd11444">
    <property type="entry name" value="bHLH_AtIBH1_like"/>
    <property type="match status" value="1"/>
</dbReference>
<accession>A0A5D2EJ16</accession>
<dbReference type="PANTHER" id="PTHR33124">
    <property type="entry name" value="TRANSCRIPTION FACTOR IBH1-LIKE 1"/>
    <property type="match status" value="1"/>
</dbReference>
<dbReference type="Proteomes" id="UP000323506">
    <property type="component" value="Chromosome A11"/>
</dbReference>
<keyword evidence="7" id="KW-1185">Reference proteome</keyword>
<keyword evidence="3" id="KW-0804">Transcription</keyword>
<evidence type="ECO:0000256" key="1">
    <source>
        <dbReference type="ARBA" id="ARBA00004123"/>
    </source>
</evidence>
<dbReference type="GO" id="GO:0006355">
    <property type="term" value="P:regulation of DNA-templated transcription"/>
    <property type="evidence" value="ECO:0007669"/>
    <property type="project" value="InterPro"/>
</dbReference>
<gene>
    <name evidence="6" type="ORF">ES288_A11G070800v1</name>
</gene>
<dbReference type="InterPro" id="IPR044660">
    <property type="entry name" value="IBH1-like"/>
</dbReference>
<protein>
    <recommendedName>
        <fullName evidence="8">BHLH domain-containing protein</fullName>
    </recommendedName>
</protein>
<comment type="subcellular location">
    <subcellularLocation>
        <location evidence="1">Nucleus</location>
    </subcellularLocation>
</comment>
<reference evidence="6 7" key="1">
    <citation type="submission" date="2019-06" db="EMBL/GenBank/DDBJ databases">
        <title>WGS assembly of Gossypium darwinii.</title>
        <authorList>
            <person name="Chen Z.J."/>
            <person name="Sreedasyam A."/>
            <person name="Ando A."/>
            <person name="Song Q."/>
            <person name="De L."/>
            <person name="Hulse-Kemp A."/>
            <person name="Ding M."/>
            <person name="Ye W."/>
            <person name="Kirkbride R."/>
            <person name="Jenkins J."/>
            <person name="Plott C."/>
            <person name="Lovell J."/>
            <person name="Lin Y.-M."/>
            <person name="Vaughn R."/>
            <person name="Liu B."/>
            <person name="Li W."/>
            <person name="Simpson S."/>
            <person name="Scheffler B."/>
            <person name="Saski C."/>
            <person name="Grover C."/>
            <person name="Hu G."/>
            <person name="Conover J."/>
            <person name="Carlson J."/>
            <person name="Shu S."/>
            <person name="Boston L."/>
            <person name="Williams M."/>
            <person name="Peterson D."/>
            <person name="Mcgee K."/>
            <person name="Jones D."/>
            <person name="Wendel J."/>
            <person name="Stelly D."/>
            <person name="Grimwood J."/>
            <person name="Schmutz J."/>
        </authorList>
    </citation>
    <scope>NUCLEOTIDE SEQUENCE [LARGE SCALE GENOMIC DNA]</scope>
    <source>
        <strain evidence="6">1808015.09</strain>
    </source>
</reference>
<name>A0A5D2EJ16_GOSDA</name>
<evidence type="ECO:0000313" key="7">
    <source>
        <dbReference type="Proteomes" id="UP000323506"/>
    </source>
</evidence>
<evidence type="ECO:0008006" key="8">
    <source>
        <dbReference type="Google" id="ProtNLM"/>
    </source>
</evidence>
<dbReference type="EMBL" id="CM017698">
    <property type="protein sequence ID" value="TYG92928.1"/>
    <property type="molecule type" value="Genomic_DNA"/>
</dbReference>
<organism evidence="6 7">
    <name type="scientific">Gossypium darwinii</name>
    <name type="common">Darwin's cotton</name>
    <name type="synonym">Gossypium barbadense var. darwinii</name>
    <dbReference type="NCBI Taxonomy" id="34276"/>
    <lineage>
        <taxon>Eukaryota</taxon>
        <taxon>Viridiplantae</taxon>
        <taxon>Streptophyta</taxon>
        <taxon>Embryophyta</taxon>
        <taxon>Tracheophyta</taxon>
        <taxon>Spermatophyta</taxon>
        <taxon>Magnoliopsida</taxon>
        <taxon>eudicotyledons</taxon>
        <taxon>Gunneridae</taxon>
        <taxon>Pentapetalae</taxon>
        <taxon>rosids</taxon>
        <taxon>malvids</taxon>
        <taxon>Malvales</taxon>
        <taxon>Malvaceae</taxon>
        <taxon>Malvoideae</taxon>
        <taxon>Gossypium</taxon>
    </lineage>
</organism>
<dbReference type="InterPro" id="IPR044549">
    <property type="entry name" value="bHLH_AtIBH1-like"/>
</dbReference>
<evidence type="ECO:0000256" key="4">
    <source>
        <dbReference type="ARBA" id="ARBA00023242"/>
    </source>
</evidence>
<dbReference type="AlphaFoldDB" id="A0A5D2EJ16"/>
<evidence type="ECO:0000256" key="3">
    <source>
        <dbReference type="ARBA" id="ARBA00023163"/>
    </source>
</evidence>
<evidence type="ECO:0000256" key="5">
    <source>
        <dbReference type="SAM" id="MobiDB-lite"/>
    </source>
</evidence>
<sequence>ERGEVRKDGGGTWAVIPDNPFDRHSLPTAFGDSRQCFLLYFQTAFHSLLINAVNQTNTPTFYSKTQQNPLMGSALHEAFPTFQTTRGTTRKRTVYLKSQNKDSLREEEEEEEEEEDDDDDDDERIEVKRKIVALQRIVPGGEALGVDKLFEETAGYILTLQGQIRAMRVLTSFIEGMDKQKRKLGG</sequence>
<proteinExistence type="predicted"/>
<evidence type="ECO:0000256" key="2">
    <source>
        <dbReference type="ARBA" id="ARBA00023015"/>
    </source>
</evidence>
<dbReference type="GO" id="GO:0005634">
    <property type="term" value="C:nucleus"/>
    <property type="evidence" value="ECO:0007669"/>
    <property type="project" value="UniProtKB-SubCell"/>
</dbReference>
<evidence type="ECO:0000313" key="6">
    <source>
        <dbReference type="EMBL" id="TYG92928.1"/>
    </source>
</evidence>
<keyword evidence="2" id="KW-0805">Transcription regulation</keyword>
<keyword evidence="4" id="KW-0539">Nucleus</keyword>
<feature type="compositionally biased region" description="Acidic residues" evidence="5">
    <location>
        <begin position="105"/>
        <end position="124"/>
    </location>
</feature>
<dbReference type="PANTHER" id="PTHR33124:SF43">
    <property type="entry name" value="TRANSCRIPTION FACTOR PAR2"/>
    <property type="match status" value="1"/>
</dbReference>
<feature type="region of interest" description="Disordered" evidence="5">
    <location>
        <begin position="96"/>
        <end position="124"/>
    </location>
</feature>